<dbReference type="AlphaFoldDB" id="A0A4U1L396"/>
<reference evidence="1 2" key="1">
    <citation type="submission" date="2019-04" db="EMBL/GenBank/DDBJ databases">
        <authorList>
            <person name="Yang Y."/>
            <person name="Wei D."/>
        </authorList>
    </citation>
    <scope>NUCLEOTIDE SEQUENCE [LARGE SCALE GENOMIC DNA]</scope>
    <source>
        <strain evidence="1 2">L-1-4w-11</strain>
    </source>
</reference>
<dbReference type="OrthoDB" id="7574271at2"/>
<dbReference type="Proteomes" id="UP000309138">
    <property type="component" value="Unassembled WGS sequence"/>
</dbReference>
<evidence type="ECO:0008006" key="3">
    <source>
        <dbReference type="Google" id="ProtNLM"/>
    </source>
</evidence>
<evidence type="ECO:0000313" key="1">
    <source>
        <dbReference type="EMBL" id="TKD51371.1"/>
    </source>
</evidence>
<organism evidence="1 2">
    <name type="scientific">Sphingomonas baiyangensis</name>
    <dbReference type="NCBI Taxonomy" id="2572576"/>
    <lineage>
        <taxon>Bacteria</taxon>
        <taxon>Pseudomonadati</taxon>
        <taxon>Pseudomonadota</taxon>
        <taxon>Alphaproteobacteria</taxon>
        <taxon>Sphingomonadales</taxon>
        <taxon>Sphingomonadaceae</taxon>
        <taxon>Sphingomonas</taxon>
    </lineage>
</organism>
<protein>
    <recommendedName>
        <fullName evidence="3">Anti-sigma factor NepR domain-containing protein</fullName>
    </recommendedName>
</protein>
<accession>A0A4U1L396</accession>
<gene>
    <name evidence="1" type="ORF">FBR43_11870</name>
</gene>
<dbReference type="RefSeq" id="WP_136943314.1">
    <property type="nucleotide sequence ID" value="NZ_SWKR01000002.1"/>
</dbReference>
<comment type="caution">
    <text evidence="1">The sequence shown here is derived from an EMBL/GenBank/DDBJ whole genome shotgun (WGS) entry which is preliminary data.</text>
</comment>
<name>A0A4U1L396_9SPHN</name>
<proteinExistence type="predicted"/>
<dbReference type="EMBL" id="SWKR01000002">
    <property type="protein sequence ID" value="TKD51371.1"/>
    <property type="molecule type" value="Genomic_DNA"/>
</dbReference>
<evidence type="ECO:0000313" key="2">
    <source>
        <dbReference type="Proteomes" id="UP000309138"/>
    </source>
</evidence>
<keyword evidence="2" id="KW-1185">Reference proteome</keyword>
<sequence>MMAMHLGDNLDPQSARVHIGMPRATDAVGGALRGAYARDRSLPGDMRRLLEQLDAKTSERR</sequence>